<sequence>MYHMKSASVRDLRYDFPKIERLLSQGEEIHITKRRKVIARLVPEKPHARPELPDFLARLHSIYGDRVQEVSGAELIREDRDRY</sequence>
<dbReference type="KEGG" id="abas:ACPOL_0445"/>
<organism evidence="2 3">
    <name type="scientific">Acidisarcina polymorpha</name>
    <dbReference type="NCBI Taxonomy" id="2211140"/>
    <lineage>
        <taxon>Bacteria</taxon>
        <taxon>Pseudomonadati</taxon>
        <taxon>Acidobacteriota</taxon>
        <taxon>Terriglobia</taxon>
        <taxon>Terriglobales</taxon>
        <taxon>Acidobacteriaceae</taxon>
        <taxon>Acidisarcina</taxon>
    </lineage>
</organism>
<keyword evidence="3" id="KW-1185">Reference proteome</keyword>
<gene>
    <name evidence="2" type="ORF">ACPOL_0445</name>
</gene>
<evidence type="ECO:0000256" key="1">
    <source>
        <dbReference type="ARBA" id="ARBA00009981"/>
    </source>
</evidence>
<reference evidence="2 3" key="1">
    <citation type="journal article" date="2018" name="Front. Microbiol.">
        <title>Hydrolytic Capabilities as a Key to Environmental Success: Chitinolytic and Cellulolytic Acidobacteria From Acidic Sub-arctic Soils and Boreal Peatlands.</title>
        <authorList>
            <person name="Belova S.E."/>
            <person name="Ravin N.V."/>
            <person name="Pankratov T.A."/>
            <person name="Rakitin A.L."/>
            <person name="Ivanova A.A."/>
            <person name="Beletsky A.V."/>
            <person name="Mardanov A.V."/>
            <person name="Sinninghe Damste J.S."/>
            <person name="Dedysh S.N."/>
        </authorList>
    </citation>
    <scope>NUCLEOTIDE SEQUENCE [LARGE SCALE GENOMIC DNA]</scope>
    <source>
        <strain evidence="2 3">SBC82</strain>
    </source>
</reference>
<evidence type="ECO:0000313" key="3">
    <source>
        <dbReference type="Proteomes" id="UP000253606"/>
    </source>
</evidence>
<protein>
    <recommendedName>
        <fullName evidence="4">Antitoxin</fullName>
    </recommendedName>
</protein>
<dbReference type="EMBL" id="CP030840">
    <property type="protein sequence ID" value="AXC09822.1"/>
    <property type="molecule type" value="Genomic_DNA"/>
</dbReference>
<evidence type="ECO:0000313" key="2">
    <source>
        <dbReference type="EMBL" id="AXC09822.1"/>
    </source>
</evidence>
<proteinExistence type="inferred from homology"/>
<evidence type="ECO:0008006" key="4">
    <source>
        <dbReference type="Google" id="ProtNLM"/>
    </source>
</evidence>
<dbReference type="SUPFAM" id="SSF143120">
    <property type="entry name" value="YefM-like"/>
    <property type="match status" value="1"/>
</dbReference>
<accession>A0A2Z5FST3</accession>
<name>A0A2Z5FST3_9BACT</name>
<dbReference type="InterPro" id="IPR036165">
    <property type="entry name" value="YefM-like_sf"/>
</dbReference>
<dbReference type="Proteomes" id="UP000253606">
    <property type="component" value="Chromosome"/>
</dbReference>
<dbReference type="AlphaFoldDB" id="A0A2Z5FST3"/>
<comment type="similarity">
    <text evidence="1">Belongs to the phD/YefM antitoxin family.</text>
</comment>